<feature type="transmembrane region" description="Helical" evidence="7">
    <location>
        <begin position="358"/>
        <end position="381"/>
    </location>
</feature>
<evidence type="ECO:0000313" key="10">
    <source>
        <dbReference type="EMBL" id="CAE7182544.1"/>
    </source>
</evidence>
<dbReference type="GO" id="GO:0006508">
    <property type="term" value="P:proteolysis"/>
    <property type="evidence" value="ECO:0007669"/>
    <property type="project" value="UniProtKB-KW"/>
</dbReference>
<evidence type="ECO:0000256" key="6">
    <source>
        <dbReference type="ARBA" id="ARBA00023049"/>
    </source>
</evidence>
<keyword evidence="5" id="KW-0862">Zinc</keyword>
<dbReference type="Pfam" id="PF01435">
    <property type="entry name" value="Peptidase_M48"/>
    <property type="match status" value="1"/>
</dbReference>
<dbReference type="Gene3D" id="3.90.1200.10">
    <property type="match status" value="1"/>
</dbReference>
<evidence type="ECO:0000256" key="5">
    <source>
        <dbReference type="ARBA" id="ARBA00022833"/>
    </source>
</evidence>
<sequence length="611" mass="67482">MAEHVEGFQGPLTVKQFEGGQSNPTFQLITPSVTYVLRKQPPGELLPSAHQVDREYRVMHALWDTPVPVPKMYCLCEDTSIIGTKFYVMEMIEGRLFTETHLPSLTNEERRAIYLDLARVMALLHAVDPDAVGLSEFGRPGNYYERQIGRWSKQYQASKTEQIDAMDTLMAWLPDNIPADAGSVIVHGDFRLGNVLIHPTEPKIVAVLDWELCTLGDGLADLGYVCQEYHGESYEDEGLASVDFEATGIPTEAEFVAEYCKHAGRDKIDKWHFYLIYNMFRSAGIIQGVYKRGLDGNASSAKALEYKEAARTRSERAVALLEEIALFLGTNIAIIALISVVFRLFGFEGFLAENGVDLNLQALLVYSAVVGFAGSFISLALSKTMAKRSMGVQIIEQPSSQTERWILETVARQAEQAGISMPEVGIFDSPSPNAFATGWNKNAALVAVSTGLLRHMERGEVEAVLAHEVSHAANGDMVTLSLIQGVVNTFVIFLSRIVGHLVDRLVFKVERGHGPAFWIVSMVAEVVFGMLAMVIVMWFSRWREFRADEGGAALAGKQNMINALRRLQSASDAEPMPDEMRALAINAGKMQAMFSSHPPLEARIAALESSI</sequence>
<dbReference type="InterPro" id="IPR041726">
    <property type="entry name" value="ACAD10_11_N"/>
</dbReference>
<dbReference type="SUPFAM" id="SSF56112">
    <property type="entry name" value="Protein kinase-like (PK-like)"/>
    <property type="match status" value="1"/>
</dbReference>
<feature type="transmembrane region" description="Helical" evidence="7">
    <location>
        <begin position="477"/>
        <end position="497"/>
    </location>
</feature>
<dbReference type="PANTHER" id="PTHR47829">
    <property type="entry name" value="HYDROLASE, PUTATIVE (AFU_ORTHOLOGUE AFUA_1G12880)-RELATED"/>
    <property type="match status" value="1"/>
</dbReference>
<dbReference type="PANTHER" id="PTHR47829:SF3">
    <property type="entry name" value="AMINOGLYCOSIDE PHOSPHOTRANSFERASE DOMAIN-CONTAINING PROTEIN"/>
    <property type="match status" value="1"/>
</dbReference>
<keyword evidence="6" id="KW-0482">Metalloprotease</keyword>
<feature type="transmembrane region" description="Helical" evidence="7">
    <location>
        <begin position="517"/>
        <end position="539"/>
    </location>
</feature>
<dbReference type="OrthoDB" id="409820at2759"/>
<keyword evidence="3" id="KW-0479">Metal-binding</keyword>
<feature type="transmembrane region" description="Helical" evidence="7">
    <location>
        <begin position="324"/>
        <end position="346"/>
    </location>
</feature>
<organism evidence="10 11">
    <name type="scientific">Symbiodinium pilosum</name>
    <name type="common">Dinoflagellate</name>
    <dbReference type="NCBI Taxonomy" id="2952"/>
    <lineage>
        <taxon>Eukaryota</taxon>
        <taxon>Sar</taxon>
        <taxon>Alveolata</taxon>
        <taxon>Dinophyceae</taxon>
        <taxon>Suessiales</taxon>
        <taxon>Symbiodiniaceae</taxon>
        <taxon>Symbiodinium</taxon>
    </lineage>
</organism>
<gene>
    <name evidence="10" type="primary">htpX</name>
    <name evidence="10" type="ORF">SPIL2461_LOCUS1148</name>
</gene>
<dbReference type="Gene3D" id="3.30.2010.10">
    <property type="entry name" value="Metalloproteases ('zincins'), catalytic domain"/>
    <property type="match status" value="1"/>
</dbReference>
<dbReference type="CDD" id="cd07335">
    <property type="entry name" value="M48B_HtpX_like"/>
    <property type="match status" value="1"/>
</dbReference>
<accession>A0A812ITR1</accession>
<dbReference type="InterPro" id="IPR011009">
    <property type="entry name" value="Kinase-like_dom_sf"/>
</dbReference>
<dbReference type="NCBIfam" id="NF003965">
    <property type="entry name" value="PRK05457.1"/>
    <property type="match status" value="1"/>
</dbReference>
<dbReference type="HAMAP" id="MF_00188">
    <property type="entry name" value="Pept_M48_protease_HtpX"/>
    <property type="match status" value="1"/>
</dbReference>
<reference evidence="10" key="1">
    <citation type="submission" date="2021-02" db="EMBL/GenBank/DDBJ databases">
        <authorList>
            <person name="Dougan E. K."/>
            <person name="Rhodes N."/>
            <person name="Thang M."/>
            <person name="Chan C."/>
        </authorList>
    </citation>
    <scope>NUCLEOTIDE SEQUENCE</scope>
</reference>
<keyword evidence="4" id="KW-0378">Hydrolase</keyword>
<evidence type="ECO:0000256" key="7">
    <source>
        <dbReference type="SAM" id="Phobius"/>
    </source>
</evidence>
<dbReference type="GO" id="GO:0046872">
    <property type="term" value="F:metal ion binding"/>
    <property type="evidence" value="ECO:0007669"/>
    <property type="project" value="UniProtKB-KW"/>
</dbReference>
<evidence type="ECO:0000256" key="4">
    <source>
        <dbReference type="ARBA" id="ARBA00022801"/>
    </source>
</evidence>
<dbReference type="InterPro" id="IPR002575">
    <property type="entry name" value="Aminoglycoside_PTrfase"/>
</dbReference>
<dbReference type="EMBL" id="CAJNIZ010001091">
    <property type="protein sequence ID" value="CAE7182544.1"/>
    <property type="molecule type" value="Genomic_DNA"/>
</dbReference>
<keyword evidence="7" id="KW-1133">Transmembrane helix</keyword>
<keyword evidence="7" id="KW-0472">Membrane</keyword>
<evidence type="ECO:0000256" key="3">
    <source>
        <dbReference type="ARBA" id="ARBA00022723"/>
    </source>
</evidence>
<evidence type="ECO:0000259" key="9">
    <source>
        <dbReference type="Pfam" id="PF01636"/>
    </source>
</evidence>
<dbReference type="InterPro" id="IPR022919">
    <property type="entry name" value="Pept_M48_protease_HtpX"/>
</dbReference>
<dbReference type="InterPro" id="IPR001915">
    <property type="entry name" value="Peptidase_M48"/>
</dbReference>
<dbReference type="GO" id="GO:0004222">
    <property type="term" value="F:metalloendopeptidase activity"/>
    <property type="evidence" value="ECO:0007669"/>
    <property type="project" value="InterPro"/>
</dbReference>
<dbReference type="CDD" id="cd05154">
    <property type="entry name" value="ACAD10_11_N-like"/>
    <property type="match status" value="1"/>
</dbReference>
<comment type="cofactor">
    <cofactor evidence="1">
        <name>Zn(2+)</name>
        <dbReference type="ChEBI" id="CHEBI:29105"/>
    </cofactor>
</comment>
<feature type="domain" description="Aminoglycoside phosphotransferase" evidence="9">
    <location>
        <begin position="13"/>
        <end position="233"/>
    </location>
</feature>
<dbReference type="Gene3D" id="3.30.200.20">
    <property type="entry name" value="Phosphorylase Kinase, domain 1"/>
    <property type="match status" value="1"/>
</dbReference>
<name>A0A812ITR1_SYMPI</name>
<dbReference type="Proteomes" id="UP000649617">
    <property type="component" value="Unassembled WGS sequence"/>
</dbReference>
<feature type="domain" description="Peptidase M48" evidence="8">
    <location>
        <begin position="401"/>
        <end position="609"/>
    </location>
</feature>
<protein>
    <submittedName>
        <fullName evidence="10">HtpX protein</fullName>
    </submittedName>
</protein>
<evidence type="ECO:0000313" key="11">
    <source>
        <dbReference type="Proteomes" id="UP000649617"/>
    </source>
</evidence>
<proteinExistence type="inferred from homology"/>
<keyword evidence="2" id="KW-0645">Protease</keyword>
<keyword evidence="7" id="KW-0812">Transmembrane</keyword>
<evidence type="ECO:0000259" key="8">
    <source>
        <dbReference type="Pfam" id="PF01435"/>
    </source>
</evidence>
<dbReference type="AlphaFoldDB" id="A0A812ITR1"/>
<evidence type="ECO:0000256" key="2">
    <source>
        <dbReference type="ARBA" id="ARBA00022670"/>
    </source>
</evidence>
<evidence type="ECO:0000256" key="1">
    <source>
        <dbReference type="ARBA" id="ARBA00001947"/>
    </source>
</evidence>
<keyword evidence="11" id="KW-1185">Reference proteome</keyword>
<dbReference type="Pfam" id="PF01636">
    <property type="entry name" value="APH"/>
    <property type="match status" value="1"/>
</dbReference>
<dbReference type="InterPro" id="IPR052898">
    <property type="entry name" value="ACAD10-like"/>
</dbReference>
<comment type="caution">
    <text evidence="10">The sequence shown here is derived from an EMBL/GenBank/DDBJ whole genome shotgun (WGS) entry which is preliminary data.</text>
</comment>